<dbReference type="EMBL" id="BJXU01000034">
    <property type="protein sequence ID" value="GEN23145.1"/>
    <property type="molecule type" value="Genomic_DNA"/>
</dbReference>
<accession>A0A1M7DET5</accession>
<organism evidence="4 5">
    <name type="scientific">Halomonas cupida</name>
    <dbReference type="NCBI Taxonomy" id="44933"/>
    <lineage>
        <taxon>Bacteria</taxon>
        <taxon>Pseudomonadati</taxon>
        <taxon>Pseudomonadota</taxon>
        <taxon>Gammaproteobacteria</taxon>
        <taxon>Oceanospirillales</taxon>
        <taxon>Halomonadaceae</taxon>
        <taxon>Halomonas</taxon>
    </lineage>
</organism>
<dbReference type="Proteomes" id="UP000184123">
    <property type="component" value="Unassembled WGS sequence"/>
</dbReference>
<dbReference type="Proteomes" id="UP000321726">
    <property type="component" value="Unassembled WGS sequence"/>
</dbReference>
<dbReference type="STRING" id="44933.SAMN05660971_01313"/>
<dbReference type="AlphaFoldDB" id="A0A1M7DET5"/>
<feature type="domain" description="DUF2786" evidence="1">
    <location>
        <begin position="5"/>
        <end position="43"/>
    </location>
</feature>
<dbReference type="InterPro" id="IPR055592">
    <property type="entry name" value="DUF7168"/>
</dbReference>
<name>A0A1M7DET5_9GAMM</name>
<evidence type="ECO:0000259" key="1">
    <source>
        <dbReference type="Pfam" id="PF10979"/>
    </source>
</evidence>
<dbReference type="InterPro" id="IPR024498">
    <property type="entry name" value="DUF2786"/>
</dbReference>
<evidence type="ECO:0000313" key="6">
    <source>
        <dbReference type="Proteomes" id="UP000321726"/>
    </source>
</evidence>
<dbReference type="Pfam" id="PF10979">
    <property type="entry name" value="DUF2786"/>
    <property type="match status" value="1"/>
</dbReference>
<dbReference type="RefSeq" id="WP_073434241.1">
    <property type="nucleotide sequence ID" value="NZ_BJXU01000034.1"/>
</dbReference>
<sequence>MIPDRIMRKIQRCLALSQSANAHEAGIALRQAQALMGEYGVNQEDIALSDLDVAMAEISSGMRPPRYVRLLESLISQSFGTSAVYVPCRDEADRIYGRYEFIGPRDAVAVAVYAYEVLLRQLLRDRRTFQGTLNKRLKRLTKIRRGDAFAEAWVHGAAQSVTPMAMSDDVRELHRKYLERRHGDQLGTMAVREPRKLKQHDLHAVQAGYQAGSEARLSAGVTATTREELTHG</sequence>
<gene>
    <name evidence="3" type="ORF">HCU01_10940</name>
    <name evidence="4" type="ORF">SAMN05660971_01313</name>
</gene>
<evidence type="ECO:0000259" key="2">
    <source>
        <dbReference type="Pfam" id="PF23771"/>
    </source>
</evidence>
<dbReference type="OrthoDB" id="7275531at2"/>
<dbReference type="PIRSF" id="PIRSF028111">
    <property type="entry name" value="UCP028111"/>
    <property type="match status" value="1"/>
</dbReference>
<dbReference type="Pfam" id="PF23771">
    <property type="entry name" value="DUF7168"/>
    <property type="match status" value="1"/>
</dbReference>
<dbReference type="EMBL" id="FRCA01000003">
    <property type="protein sequence ID" value="SHL78031.1"/>
    <property type="molecule type" value="Genomic_DNA"/>
</dbReference>
<evidence type="ECO:0000313" key="4">
    <source>
        <dbReference type="EMBL" id="SHL78031.1"/>
    </source>
</evidence>
<keyword evidence="6" id="KW-1185">Reference proteome</keyword>
<reference evidence="3 6" key="2">
    <citation type="submission" date="2019-07" db="EMBL/GenBank/DDBJ databases">
        <title>Whole genome shotgun sequence of Halomonas cupida NBRC 102219.</title>
        <authorList>
            <person name="Hosoyama A."/>
            <person name="Uohara A."/>
            <person name="Ohji S."/>
            <person name="Ichikawa N."/>
        </authorList>
    </citation>
    <scope>NUCLEOTIDE SEQUENCE [LARGE SCALE GENOMIC DNA]</scope>
    <source>
        <strain evidence="3 6">NBRC 102219</strain>
    </source>
</reference>
<protein>
    <submittedName>
        <fullName evidence="4">Uncharacterized protein</fullName>
    </submittedName>
</protein>
<reference evidence="4 5" key="1">
    <citation type="submission" date="2016-11" db="EMBL/GenBank/DDBJ databases">
        <authorList>
            <person name="Jaros S."/>
            <person name="Januszkiewicz K."/>
            <person name="Wedrychowicz H."/>
        </authorList>
    </citation>
    <scope>NUCLEOTIDE SEQUENCE [LARGE SCALE GENOMIC DNA]</scope>
    <source>
        <strain evidence="4 5">DSM 4740</strain>
    </source>
</reference>
<feature type="domain" description="DUF7168" evidence="2">
    <location>
        <begin position="53"/>
        <end position="192"/>
    </location>
</feature>
<dbReference type="InterPro" id="IPR016868">
    <property type="entry name" value="Phage_B3_Orf5"/>
</dbReference>
<evidence type="ECO:0000313" key="5">
    <source>
        <dbReference type="Proteomes" id="UP000184123"/>
    </source>
</evidence>
<evidence type="ECO:0000313" key="3">
    <source>
        <dbReference type="EMBL" id="GEN23145.1"/>
    </source>
</evidence>
<proteinExistence type="predicted"/>